<evidence type="ECO:0000256" key="3">
    <source>
        <dbReference type="SAM" id="SignalP"/>
    </source>
</evidence>
<organism evidence="4">
    <name type="scientific">Fusobacterium animalis</name>
    <dbReference type="NCBI Taxonomy" id="76859"/>
    <lineage>
        <taxon>Bacteria</taxon>
        <taxon>Fusobacteriati</taxon>
        <taxon>Fusobacteriota</taxon>
        <taxon>Fusobacteriia</taxon>
        <taxon>Fusobacteriales</taxon>
        <taxon>Fusobacteriaceae</taxon>
        <taxon>Fusobacterium</taxon>
    </lineage>
</organism>
<dbReference type="RefSeq" id="WP_060675897.1">
    <property type="nucleotide sequence ID" value="NZ_CP012713.1"/>
</dbReference>
<evidence type="ECO:0000313" key="4">
    <source>
        <dbReference type="EMBL" id="ALF17337.1"/>
    </source>
</evidence>
<keyword evidence="3" id="KW-0732">Signal</keyword>
<dbReference type="AlphaFoldDB" id="A0A0M4SCM2"/>
<gene>
    <name evidence="4" type="ORF">RN98_03810</name>
</gene>
<proteinExistence type="predicted"/>
<reference evidence="4 5" key="1">
    <citation type="submission" date="2015-09" db="EMBL/GenBank/DDBJ databases">
        <authorList>
            <person name="Jackson K.R."/>
            <person name="Lunt B.L."/>
            <person name="Fisher J.N.B."/>
            <person name="Gardner A.V."/>
            <person name="Bailey M.E."/>
            <person name="Deus L.M."/>
            <person name="Earl A.S."/>
            <person name="Gibby P.D."/>
            <person name="Hartmann K.A."/>
            <person name="Liu J.E."/>
            <person name="Manci A.M."/>
            <person name="Nielsen D.A."/>
            <person name="Solomon M.B."/>
            <person name="Breakwell D.P."/>
            <person name="Burnett S.H."/>
            <person name="Grose J.H."/>
        </authorList>
    </citation>
    <scope>NUCLEOTIDE SEQUENCE [LARGE SCALE GENOMIC DNA]</scope>
    <source>
        <strain evidence="4 5">KCOM 1279</strain>
    </source>
</reference>
<feature type="signal peptide" evidence="3">
    <location>
        <begin position="1"/>
        <end position="22"/>
    </location>
</feature>
<accession>A0A0M4SCM2</accession>
<evidence type="ECO:0000256" key="2">
    <source>
        <dbReference type="SAM" id="MobiDB-lite"/>
    </source>
</evidence>
<name>A0A0M4SCM2_9FUSO</name>
<keyword evidence="1" id="KW-0175">Coiled coil</keyword>
<feature type="compositionally biased region" description="Basic and acidic residues" evidence="2">
    <location>
        <begin position="239"/>
        <end position="267"/>
    </location>
</feature>
<protein>
    <recommendedName>
        <fullName evidence="6">P-type conjugative transfer protein TrbJ</fullName>
    </recommendedName>
</protein>
<evidence type="ECO:0000256" key="1">
    <source>
        <dbReference type="SAM" id="Coils"/>
    </source>
</evidence>
<sequence>MFKKKLLMILAIVVLISIPSQAGIFGGKGGGGSLKEILKLLKSIDAASGANGTATLAEIETKLQVIEQTKMQIEQLRMEVENFKQLGKDIKDFDLKKINNLLDRTLGFKDYASMTANQMEKKLDTFFSDYDGNKYKLFDKYDLDILKAQRKKLRENQQEMQKSVYNNMSKNQMYANIKDQGEALKRKLATLDSVAGTLQALQAIGGILEQTNEVLLEIKQMMATNAEMKDRIEAKVQKEAEISRDNSEAFQKEADEKWKEAQEEARKNSKKTNFNINFKKRK</sequence>
<feature type="region of interest" description="Disordered" evidence="2">
    <location>
        <begin position="239"/>
        <end position="282"/>
    </location>
</feature>
<evidence type="ECO:0008006" key="6">
    <source>
        <dbReference type="Google" id="ProtNLM"/>
    </source>
</evidence>
<dbReference type="OrthoDB" id="90514at2"/>
<feature type="chain" id="PRO_5005801494" description="P-type conjugative transfer protein TrbJ" evidence="3">
    <location>
        <begin position="23"/>
        <end position="282"/>
    </location>
</feature>
<dbReference type="Proteomes" id="UP000063147">
    <property type="component" value="Chromosome"/>
</dbReference>
<dbReference type="PATRIC" id="fig|76859.3.peg.752"/>
<feature type="coiled-coil region" evidence="1">
    <location>
        <begin position="56"/>
        <end position="86"/>
    </location>
</feature>
<evidence type="ECO:0000313" key="5">
    <source>
        <dbReference type="Proteomes" id="UP000063147"/>
    </source>
</evidence>
<dbReference type="EMBL" id="CP012713">
    <property type="protein sequence ID" value="ALF17337.1"/>
    <property type="molecule type" value="Genomic_DNA"/>
</dbReference>